<evidence type="ECO:0000313" key="2">
    <source>
        <dbReference type="Proteomes" id="UP001159363"/>
    </source>
</evidence>
<sequence length="172" mass="19554">MAVSLLKERFELVENHSKSFKFLYDIENLQTGNRKELKDACTHLHSVLSYGEECDINGIALFGELQIFAPMLPSGSSPAKALSFLTKNGYMDTFSNIFVTLRILLTLPVSVTSGKRSFSKLKLIKIYFKINFVPRMYSLLAIMAIENDLLKEMDTDLILNEFAKMKARKICL</sequence>
<organism evidence="1 2">
    <name type="scientific">Dryococelus australis</name>
    <dbReference type="NCBI Taxonomy" id="614101"/>
    <lineage>
        <taxon>Eukaryota</taxon>
        <taxon>Metazoa</taxon>
        <taxon>Ecdysozoa</taxon>
        <taxon>Arthropoda</taxon>
        <taxon>Hexapoda</taxon>
        <taxon>Insecta</taxon>
        <taxon>Pterygota</taxon>
        <taxon>Neoptera</taxon>
        <taxon>Polyneoptera</taxon>
        <taxon>Phasmatodea</taxon>
        <taxon>Verophasmatodea</taxon>
        <taxon>Anareolatae</taxon>
        <taxon>Phasmatidae</taxon>
        <taxon>Eurycanthinae</taxon>
        <taxon>Dryococelus</taxon>
    </lineage>
</organism>
<accession>A0ABQ9HSM6</accession>
<proteinExistence type="predicted"/>
<dbReference type="Proteomes" id="UP001159363">
    <property type="component" value="Chromosome X"/>
</dbReference>
<keyword evidence="2" id="KW-1185">Reference proteome</keyword>
<dbReference type="EMBL" id="JARBHB010000004">
    <property type="protein sequence ID" value="KAJ8887388.1"/>
    <property type="molecule type" value="Genomic_DNA"/>
</dbReference>
<dbReference type="PANTHER" id="PTHR45749:SF35">
    <property type="entry name" value="AC-LIKE TRANSPOSASE-RELATED"/>
    <property type="match status" value="1"/>
</dbReference>
<protein>
    <recommendedName>
        <fullName evidence="3">HAT C-terminal dimerisation domain-containing protein</fullName>
    </recommendedName>
</protein>
<dbReference type="PANTHER" id="PTHR45749">
    <property type="match status" value="1"/>
</dbReference>
<name>A0ABQ9HSM6_9NEOP</name>
<comment type="caution">
    <text evidence="1">The sequence shown here is derived from an EMBL/GenBank/DDBJ whole genome shotgun (WGS) entry which is preliminary data.</text>
</comment>
<reference evidence="1 2" key="1">
    <citation type="submission" date="2023-02" db="EMBL/GenBank/DDBJ databases">
        <title>LHISI_Scaffold_Assembly.</title>
        <authorList>
            <person name="Stuart O.P."/>
            <person name="Cleave R."/>
            <person name="Magrath M.J.L."/>
            <person name="Mikheyev A.S."/>
        </authorList>
    </citation>
    <scope>NUCLEOTIDE SEQUENCE [LARGE SCALE GENOMIC DNA]</scope>
    <source>
        <strain evidence="1">Daus_M_001</strain>
        <tissue evidence="1">Leg muscle</tissue>
    </source>
</reference>
<gene>
    <name evidence="1" type="ORF">PR048_013603</name>
</gene>
<evidence type="ECO:0000313" key="1">
    <source>
        <dbReference type="EMBL" id="KAJ8887388.1"/>
    </source>
</evidence>
<evidence type="ECO:0008006" key="3">
    <source>
        <dbReference type="Google" id="ProtNLM"/>
    </source>
</evidence>